<sequence>MRAEYGETDFVAVGFGATPAGTAGFSNVVVEGAGEPYPRLPITSLRVGSVQPTPDGVLL</sequence>
<keyword evidence="2" id="KW-1185">Reference proteome</keyword>
<reference evidence="2" key="1">
    <citation type="journal article" date="2019" name="Int. J. Syst. Evol. Microbiol.">
        <title>The Global Catalogue of Microorganisms (GCM) 10K type strain sequencing project: providing services to taxonomists for standard genome sequencing and annotation.</title>
        <authorList>
            <consortium name="The Broad Institute Genomics Platform"/>
            <consortium name="The Broad Institute Genome Sequencing Center for Infectious Disease"/>
            <person name="Wu L."/>
            <person name="Ma J."/>
        </authorList>
    </citation>
    <scope>NUCLEOTIDE SEQUENCE [LARGE SCALE GENOMIC DNA]</scope>
    <source>
        <strain evidence="2">JCM 9687</strain>
    </source>
</reference>
<protein>
    <submittedName>
        <fullName evidence="1">Uncharacterized protein</fullName>
    </submittedName>
</protein>
<evidence type="ECO:0000313" key="1">
    <source>
        <dbReference type="EMBL" id="GAA3363481.1"/>
    </source>
</evidence>
<evidence type="ECO:0000313" key="2">
    <source>
        <dbReference type="Proteomes" id="UP001500483"/>
    </source>
</evidence>
<accession>A0ABP6RYI9</accession>
<dbReference type="RefSeq" id="WP_344930446.1">
    <property type="nucleotide sequence ID" value="NZ_BAAAYK010000038.1"/>
</dbReference>
<proteinExistence type="predicted"/>
<dbReference type="EMBL" id="BAAAYK010000038">
    <property type="protein sequence ID" value="GAA3363481.1"/>
    <property type="molecule type" value="Genomic_DNA"/>
</dbReference>
<comment type="caution">
    <text evidence="1">The sequence shown here is derived from an EMBL/GenBank/DDBJ whole genome shotgun (WGS) entry which is preliminary data.</text>
</comment>
<dbReference type="Proteomes" id="UP001500483">
    <property type="component" value="Unassembled WGS sequence"/>
</dbReference>
<name>A0ABP6RYI9_9PSEU</name>
<organism evidence="1 2">
    <name type="scientific">Saccharopolyspora gregorii</name>
    <dbReference type="NCBI Taxonomy" id="33914"/>
    <lineage>
        <taxon>Bacteria</taxon>
        <taxon>Bacillati</taxon>
        <taxon>Actinomycetota</taxon>
        <taxon>Actinomycetes</taxon>
        <taxon>Pseudonocardiales</taxon>
        <taxon>Pseudonocardiaceae</taxon>
        <taxon>Saccharopolyspora</taxon>
    </lineage>
</organism>
<gene>
    <name evidence="1" type="ORF">GCM10020366_55590</name>
</gene>